<feature type="domain" description="Outer membrane protein OmpA-like transmembrane" evidence="3">
    <location>
        <begin position="35"/>
        <end position="164"/>
    </location>
</feature>
<dbReference type="Pfam" id="PF01389">
    <property type="entry name" value="OmpA_membrane"/>
    <property type="match status" value="1"/>
</dbReference>
<comment type="subcellular location">
    <subcellularLocation>
        <location evidence="1">Cell outer membrane</location>
    </subcellularLocation>
</comment>
<comment type="caution">
    <text evidence="4">The sequence shown here is derived from an EMBL/GenBank/DDBJ whole genome shotgun (WGS) entry which is preliminary data.</text>
</comment>
<feature type="signal peptide" evidence="2">
    <location>
        <begin position="1"/>
        <end position="19"/>
    </location>
</feature>
<dbReference type="RefSeq" id="WP_394387197.1">
    <property type="nucleotide sequence ID" value="NZ_JBIGIB010000006.1"/>
</dbReference>
<evidence type="ECO:0000256" key="2">
    <source>
        <dbReference type="SAM" id="SignalP"/>
    </source>
</evidence>
<gene>
    <name evidence="4" type="ORF">ACG01O_20135</name>
</gene>
<evidence type="ECO:0000256" key="1">
    <source>
        <dbReference type="ARBA" id="ARBA00004442"/>
    </source>
</evidence>
<keyword evidence="5" id="KW-1185">Reference proteome</keyword>
<name>A0ABW7H3Y9_9BURK</name>
<organism evidence="4 5">
    <name type="scientific">Pelomonas baiyunensis</name>
    <dbReference type="NCBI Taxonomy" id="3299026"/>
    <lineage>
        <taxon>Bacteria</taxon>
        <taxon>Pseudomonadati</taxon>
        <taxon>Pseudomonadota</taxon>
        <taxon>Betaproteobacteria</taxon>
        <taxon>Burkholderiales</taxon>
        <taxon>Sphaerotilaceae</taxon>
        <taxon>Roseateles</taxon>
    </lineage>
</organism>
<dbReference type="InterPro" id="IPR000498">
    <property type="entry name" value="OmpA-like_TM_dom"/>
</dbReference>
<proteinExistence type="predicted"/>
<evidence type="ECO:0000313" key="4">
    <source>
        <dbReference type="EMBL" id="MFG6468943.1"/>
    </source>
</evidence>
<evidence type="ECO:0000313" key="5">
    <source>
        <dbReference type="Proteomes" id="UP001606303"/>
    </source>
</evidence>
<dbReference type="InterPro" id="IPR011250">
    <property type="entry name" value="OMP/PagP_B-barrel"/>
</dbReference>
<feature type="chain" id="PRO_5045144729" evidence="2">
    <location>
        <begin position="20"/>
        <end position="190"/>
    </location>
</feature>
<dbReference type="EMBL" id="JBIGIB010000006">
    <property type="protein sequence ID" value="MFG6468943.1"/>
    <property type="molecule type" value="Genomic_DNA"/>
</dbReference>
<sequence length="190" mass="19526">MKKTAITLAALFLAVAAKAQTSNLSTAAHSYGLLSLGQGHLNTRCDGLQACDRNGTGGKAVVGYAYGNGFSLEGGYSHFGNFHASEGGVGLSARPEALSLSGAFTANLTPELGLVGRAGVARVRTKLHAEVGTLSGSDSENSTQPIVGLALNYALTPNARVELGVDATRAQYQGERSNVRLVSLGARMAF</sequence>
<evidence type="ECO:0000259" key="3">
    <source>
        <dbReference type="Pfam" id="PF01389"/>
    </source>
</evidence>
<dbReference type="SUPFAM" id="SSF56925">
    <property type="entry name" value="OMPA-like"/>
    <property type="match status" value="1"/>
</dbReference>
<reference evidence="4 5" key="1">
    <citation type="submission" date="2024-08" db="EMBL/GenBank/DDBJ databases">
        <authorList>
            <person name="Lu H."/>
        </authorList>
    </citation>
    <scope>NUCLEOTIDE SEQUENCE [LARGE SCALE GENOMIC DNA]</scope>
    <source>
        <strain evidence="4 5">BYS87W</strain>
    </source>
</reference>
<dbReference type="Proteomes" id="UP001606303">
    <property type="component" value="Unassembled WGS sequence"/>
</dbReference>
<keyword evidence="2" id="KW-0732">Signal</keyword>
<accession>A0ABW7H3Y9</accession>
<protein>
    <submittedName>
        <fullName evidence="4">Outer membrane beta-barrel protein</fullName>
    </submittedName>
</protein>
<dbReference type="Gene3D" id="2.40.160.20">
    <property type="match status" value="1"/>
</dbReference>